<name>A0A7M7QNL1_NASVI</name>
<reference evidence="7" key="1">
    <citation type="submission" date="2021-01" db="UniProtKB">
        <authorList>
            <consortium name="EnsemblMetazoa"/>
        </authorList>
    </citation>
    <scope>IDENTIFICATION</scope>
</reference>
<evidence type="ECO:0000259" key="6">
    <source>
        <dbReference type="PROSITE" id="PS51644"/>
    </source>
</evidence>
<evidence type="ECO:0000313" key="8">
    <source>
        <dbReference type="Proteomes" id="UP000002358"/>
    </source>
</evidence>
<dbReference type="FunCoup" id="A0A7M7QNL1">
    <property type="interactions" value="8"/>
</dbReference>
<keyword evidence="4" id="KW-0744">Spermatogenesis</keyword>
<dbReference type="GO" id="GO:0007283">
    <property type="term" value="P:spermatogenesis"/>
    <property type="evidence" value="ECO:0007669"/>
    <property type="project" value="UniProtKB-KW"/>
</dbReference>
<feature type="domain" description="HTH OST-type" evidence="6">
    <location>
        <begin position="6"/>
        <end position="80"/>
    </location>
</feature>
<dbReference type="SUPFAM" id="SSF63748">
    <property type="entry name" value="Tudor/PWWP/MBT"/>
    <property type="match status" value="1"/>
</dbReference>
<dbReference type="Proteomes" id="UP000002358">
    <property type="component" value="Chromosome 5"/>
</dbReference>
<evidence type="ECO:0000256" key="5">
    <source>
        <dbReference type="SAM" id="MobiDB-lite"/>
    </source>
</evidence>
<dbReference type="PANTHER" id="PTHR22948">
    <property type="entry name" value="TUDOR DOMAIN CONTAINING PROTEIN"/>
    <property type="match status" value="1"/>
</dbReference>
<dbReference type="InterPro" id="IPR002999">
    <property type="entry name" value="Tudor"/>
</dbReference>
<dbReference type="KEGG" id="nvi:116417747"/>
<evidence type="ECO:0000256" key="1">
    <source>
        <dbReference type="ARBA" id="ARBA00004496"/>
    </source>
</evidence>
<protein>
    <recommendedName>
        <fullName evidence="6">HTH OST-type domain-containing protein</fullName>
    </recommendedName>
</protein>
<evidence type="ECO:0000256" key="4">
    <source>
        <dbReference type="ARBA" id="ARBA00022871"/>
    </source>
</evidence>
<proteinExistence type="predicted"/>
<dbReference type="Gene3D" id="3.30.420.610">
    <property type="entry name" value="LOTUS domain-like"/>
    <property type="match status" value="2"/>
</dbReference>
<accession>A0A7M7QNL1</accession>
<evidence type="ECO:0000256" key="3">
    <source>
        <dbReference type="ARBA" id="ARBA00022737"/>
    </source>
</evidence>
<dbReference type="AlphaFoldDB" id="A0A7M7QNL1"/>
<dbReference type="Gene3D" id="2.40.50.90">
    <property type="match status" value="1"/>
</dbReference>
<evidence type="ECO:0000256" key="2">
    <source>
        <dbReference type="ARBA" id="ARBA00022490"/>
    </source>
</evidence>
<dbReference type="Pfam" id="PF00567">
    <property type="entry name" value="TUDOR"/>
    <property type="match status" value="1"/>
</dbReference>
<dbReference type="EnsemblMetazoa" id="XM_031932588">
    <property type="protein sequence ID" value="XP_031788448"/>
    <property type="gene ID" value="LOC116417747"/>
</dbReference>
<dbReference type="InterPro" id="IPR050621">
    <property type="entry name" value="Tudor_domain_containing"/>
</dbReference>
<dbReference type="OrthoDB" id="341421at2759"/>
<dbReference type="PANTHER" id="PTHR22948:SF76">
    <property type="entry name" value="FI20010P1-RELATED"/>
    <property type="match status" value="1"/>
</dbReference>
<dbReference type="InterPro" id="IPR025605">
    <property type="entry name" value="OST-HTH/LOTUS_dom"/>
</dbReference>
<dbReference type="GO" id="GO:0030154">
    <property type="term" value="P:cell differentiation"/>
    <property type="evidence" value="ECO:0007669"/>
    <property type="project" value="UniProtKB-ARBA"/>
</dbReference>
<dbReference type="InterPro" id="IPR035437">
    <property type="entry name" value="SNase_OB-fold_sf"/>
</dbReference>
<evidence type="ECO:0000313" key="7">
    <source>
        <dbReference type="EnsemblMetazoa" id="XP_031788448"/>
    </source>
</evidence>
<dbReference type="Pfam" id="PF12872">
    <property type="entry name" value="OST-HTH"/>
    <property type="match status" value="2"/>
</dbReference>
<keyword evidence="3" id="KW-0677">Repeat</keyword>
<feature type="compositionally biased region" description="Low complexity" evidence="5">
    <location>
        <begin position="631"/>
        <end position="640"/>
    </location>
</feature>
<feature type="region of interest" description="Disordered" evidence="5">
    <location>
        <begin position="627"/>
        <end position="657"/>
    </location>
</feature>
<dbReference type="InterPro" id="IPR041966">
    <property type="entry name" value="LOTUS-like"/>
</dbReference>
<dbReference type="Gene3D" id="2.30.30.140">
    <property type="match status" value="1"/>
</dbReference>
<dbReference type="GO" id="GO:0005737">
    <property type="term" value="C:cytoplasm"/>
    <property type="evidence" value="ECO:0007669"/>
    <property type="project" value="UniProtKB-SubCell"/>
</dbReference>
<feature type="domain" description="HTH OST-type" evidence="6">
    <location>
        <begin position="223"/>
        <end position="296"/>
    </location>
</feature>
<dbReference type="RefSeq" id="XP_031788448.1">
    <property type="nucleotide sequence ID" value="XM_031932588.2"/>
</dbReference>
<dbReference type="GeneID" id="116417747"/>
<keyword evidence="2" id="KW-0963">Cytoplasm</keyword>
<sequence length="657" mass="75866">MSSLAKLEELKMDIRSLLVSRNSEDITLPLLNRLYKDITDKDIPYTDFHYTSLKLFLASMPEILHLENNKKNELCAYHVESEKSKHISILVSKEKKDTDKEKKDRRRKRNLIDPRMLNEILSELCDNSTAQHGVNKKVKKADVLSNIQSKIGEYAFYDAQDLNNQLNELTHILYYTDEFIYFKHGASLVKKRTNNKMIDAHSRNDMDKKTEGFVQNSSVGDLIRPSTRERLQKLIEKHPNGIWCNQLPKLYQREFKLDLEYTDLGFSCVIDFVCALPDILQIVTAPNSKHYVLDARTPVDNYEYQSSNLIYENKVLEESDNAAALPANLQSTSVIESLKPDDVMYDETIDHINIPSVKDLDVIISEVYHPSFFWVHFMDNKKVVDSLMQYLQEFYRSHDLCRYKMPSILVKPKVHVACLFDNMWHRGVIKKMTPEGPMVHFYDYGTNEIYSSEDLYFLSKKFSAIPKQAIRCTLLNVKPVGANKWSLDISSKFTQRVFNKPFVAHISSIDHEENSMVVDLVDTSHHSIDIYISRWMVKNKFAEWITPVTKTISALNNCNQYMQKLSLGSSLDDTNSKEDTDIKHNISIESDTTSENSSTTDLSFLSIKSSKKLEILRKYKMKFLNNSAGLSSPCYSSDGDSSNEKESSFKGPTRYNY</sequence>
<keyword evidence="8" id="KW-1185">Reference proteome</keyword>
<dbReference type="SMR" id="A0A7M7QNL1"/>
<organism evidence="7 8">
    <name type="scientific">Nasonia vitripennis</name>
    <name type="common">Parasitic wasp</name>
    <dbReference type="NCBI Taxonomy" id="7425"/>
    <lineage>
        <taxon>Eukaryota</taxon>
        <taxon>Metazoa</taxon>
        <taxon>Ecdysozoa</taxon>
        <taxon>Arthropoda</taxon>
        <taxon>Hexapoda</taxon>
        <taxon>Insecta</taxon>
        <taxon>Pterygota</taxon>
        <taxon>Neoptera</taxon>
        <taxon>Endopterygota</taxon>
        <taxon>Hymenoptera</taxon>
        <taxon>Apocrita</taxon>
        <taxon>Proctotrupomorpha</taxon>
        <taxon>Chalcidoidea</taxon>
        <taxon>Pteromalidae</taxon>
        <taxon>Pteromalinae</taxon>
        <taxon>Nasonia</taxon>
    </lineage>
</organism>
<keyword evidence="4" id="KW-0221">Differentiation</keyword>
<comment type="subcellular location">
    <subcellularLocation>
        <location evidence="1">Cytoplasm</location>
    </subcellularLocation>
</comment>
<dbReference type="PROSITE" id="PS51644">
    <property type="entry name" value="HTH_OST"/>
    <property type="match status" value="2"/>
</dbReference>
<dbReference type="InParanoid" id="A0A7M7QNL1"/>